<dbReference type="EMBL" id="CAUYUJ010000842">
    <property type="protein sequence ID" value="CAK0792805.1"/>
    <property type="molecule type" value="Genomic_DNA"/>
</dbReference>
<proteinExistence type="predicted"/>
<dbReference type="Proteomes" id="UP001189429">
    <property type="component" value="Unassembled WGS sequence"/>
</dbReference>
<organism evidence="2 3">
    <name type="scientific">Prorocentrum cordatum</name>
    <dbReference type="NCBI Taxonomy" id="2364126"/>
    <lineage>
        <taxon>Eukaryota</taxon>
        <taxon>Sar</taxon>
        <taxon>Alveolata</taxon>
        <taxon>Dinophyceae</taxon>
        <taxon>Prorocentrales</taxon>
        <taxon>Prorocentraceae</taxon>
        <taxon>Prorocentrum</taxon>
    </lineage>
</organism>
<feature type="non-terminal residue" evidence="2">
    <location>
        <position position="1"/>
    </location>
</feature>
<dbReference type="InterPro" id="IPR012337">
    <property type="entry name" value="RNaseH-like_sf"/>
</dbReference>
<evidence type="ECO:0000256" key="1">
    <source>
        <dbReference type="SAM" id="MobiDB-lite"/>
    </source>
</evidence>
<comment type="caution">
    <text evidence="2">The sequence shown here is derived from an EMBL/GenBank/DDBJ whole genome shotgun (WGS) entry which is preliminary data.</text>
</comment>
<dbReference type="InterPro" id="IPR036397">
    <property type="entry name" value="RNaseH_sf"/>
</dbReference>
<feature type="compositionally biased region" description="Acidic residues" evidence="1">
    <location>
        <begin position="688"/>
        <end position="702"/>
    </location>
</feature>
<feature type="region of interest" description="Disordered" evidence="1">
    <location>
        <begin position="688"/>
        <end position="897"/>
    </location>
</feature>
<evidence type="ECO:0000313" key="3">
    <source>
        <dbReference type="Proteomes" id="UP001189429"/>
    </source>
</evidence>
<feature type="compositionally biased region" description="Basic and acidic residues" evidence="1">
    <location>
        <begin position="770"/>
        <end position="792"/>
    </location>
</feature>
<accession>A0ABN9PMM4</accession>
<gene>
    <name evidence="2" type="ORF">PCOR1329_LOCUS3286</name>
</gene>
<dbReference type="SUPFAM" id="SSF53098">
    <property type="entry name" value="Ribonuclease H-like"/>
    <property type="match status" value="1"/>
</dbReference>
<feature type="compositionally biased region" description="Basic and acidic residues" evidence="1">
    <location>
        <begin position="872"/>
        <end position="897"/>
    </location>
</feature>
<evidence type="ECO:0000313" key="2">
    <source>
        <dbReference type="EMBL" id="CAK0792805.1"/>
    </source>
</evidence>
<name>A0ABN9PMM4_9DINO</name>
<protein>
    <recommendedName>
        <fullName evidence="4">RNase H type-1 domain-containing protein</fullName>
    </recommendedName>
</protein>
<dbReference type="Gene3D" id="3.30.420.10">
    <property type="entry name" value="Ribonuclease H-like superfamily/Ribonuclease H"/>
    <property type="match status" value="1"/>
</dbReference>
<feature type="non-terminal residue" evidence="2">
    <location>
        <position position="897"/>
    </location>
</feature>
<reference evidence="2" key="1">
    <citation type="submission" date="2023-10" db="EMBL/GenBank/DDBJ databases">
        <authorList>
            <person name="Chen Y."/>
            <person name="Shah S."/>
            <person name="Dougan E. K."/>
            <person name="Thang M."/>
            <person name="Chan C."/>
        </authorList>
    </citation>
    <scope>NUCLEOTIDE SEQUENCE [LARGE SCALE GENOMIC DNA]</scope>
</reference>
<sequence>TVIFSSSFRTTKRAQKARRAKNLSAQAVTEGRDLGINRGAKGTLRRATHRKRTQSAFARCGAVGPKLKRLQLRRRRGILHHGAVASYMYGTTVHGMAPWARQKARRRYAQALRRPWPGRCITTFLALEGADPATTPVEAQLKTWSEVWARGPDIRDQVKRAWPKIYFQLLKFRAEKRSGDYWKFRTEDQGGDYTEIVDAFLQDIQDQLWERAAQHRNGGGLQHGADVTDLKKHLGQLAKKEHHGTYGALLTAACACTWTRRRKHETFGGEEVMCECGGPEDDEHRIWGDCTAREDCEAIRKTEGLASRAHVGAKESPAFWLRGITPKKWSTPPKCDTKHIEHTTGASITSDRLCATEGGELTGCGDGSGGEYSADERYCRCGWGWVLLHEGGDTDGIAGARSGPLPGPRQTSNRAELFSLISFVNSTEGKVSFWTDSEVTCTGWAARREETTGPGCINGDLWHQLGEAIRKRGGDRSDISVHHLNSHMTEQEAREKGITRRVWAGNKAADEYAAAGAKTHAISDAEMSCYEWVRATAHLARQRRQETLRKKDLLGDNHQRRPASQHALKRGRRGTGWTCPCCWESVSSTTTAKTIHGWLTQTCSGPPPPTALTVTKYGVELHPARKLRRLRRHNRWFCENCGGATTELIAKKLQEPCCGHTACDTGHYRLQCWLMQAVCERGTCDMPAEEGTEEEPQAEEQEAASSSQSTEVDAAGGTSGVSWRNKQEEPPRRLRVKRRGDTAGAEAEAEACEPGPPPPLNAPGVARGPARRDNGWRAELARRRAGEEEAAARARGATAAEEQEAASGSHITEVDAAGGTSGVSGRNKQEEPPRRLRVKRRGDTAGAEAEAEAGEPGPPPPLNAPGVARGPARRDNGERAELARRRAEKEEATARTR</sequence>
<keyword evidence="3" id="KW-1185">Reference proteome</keyword>
<evidence type="ECO:0008006" key="4">
    <source>
        <dbReference type="Google" id="ProtNLM"/>
    </source>
</evidence>